<organism evidence="7 8">
    <name type="scientific">Polypedilum vanderplanki</name>
    <name type="common">Sleeping chironomid midge</name>
    <dbReference type="NCBI Taxonomy" id="319348"/>
    <lineage>
        <taxon>Eukaryota</taxon>
        <taxon>Metazoa</taxon>
        <taxon>Ecdysozoa</taxon>
        <taxon>Arthropoda</taxon>
        <taxon>Hexapoda</taxon>
        <taxon>Insecta</taxon>
        <taxon>Pterygota</taxon>
        <taxon>Neoptera</taxon>
        <taxon>Endopterygota</taxon>
        <taxon>Diptera</taxon>
        <taxon>Nematocera</taxon>
        <taxon>Chironomoidea</taxon>
        <taxon>Chironomidae</taxon>
        <taxon>Chironominae</taxon>
        <taxon>Polypedilum</taxon>
        <taxon>Polypedilum</taxon>
    </lineage>
</organism>
<evidence type="ECO:0000256" key="3">
    <source>
        <dbReference type="ARBA" id="ARBA00022989"/>
    </source>
</evidence>
<gene>
    <name evidence="7" type="ORF">PVAND_012948</name>
</gene>
<protein>
    <recommendedName>
        <fullName evidence="6">Fatty acid hydroxylase domain-containing protein</fullName>
    </recommendedName>
</protein>
<dbReference type="GO" id="GO:0016491">
    <property type="term" value="F:oxidoreductase activity"/>
    <property type="evidence" value="ECO:0007669"/>
    <property type="project" value="InterPro"/>
</dbReference>
<evidence type="ECO:0000313" key="7">
    <source>
        <dbReference type="EMBL" id="KAG5683682.1"/>
    </source>
</evidence>
<keyword evidence="3 5" id="KW-1133">Transmembrane helix</keyword>
<evidence type="ECO:0000256" key="5">
    <source>
        <dbReference type="SAM" id="Phobius"/>
    </source>
</evidence>
<dbReference type="GO" id="GO:0016020">
    <property type="term" value="C:membrane"/>
    <property type="evidence" value="ECO:0007669"/>
    <property type="project" value="UniProtKB-SubCell"/>
</dbReference>
<reference evidence="7" key="1">
    <citation type="submission" date="2021-03" db="EMBL/GenBank/DDBJ databases">
        <title>Chromosome level genome of the anhydrobiotic midge Polypedilum vanderplanki.</title>
        <authorList>
            <person name="Yoshida Y."/>
            <person name="Kikawada T."/>
            <person name="Gusev O."/>
        </authorList>
    </citation>
    <scope>NUCLEOTIDE SEQUENCE</scope>
    <source>
        <strain evidence="7">NIAS01</strain>
        <tissue evidence="7">Whole body or cell culture</tissue>
    </source>
</reference>
<sequence>MKSDKKLTLNPLFFLVFIVYGTTRFYEYFANKKHLWTTLWHKIVDVFGDDLFNMYFLGTCIYSVFLTYWIFGGIYIIFDITLKPNFLRKYKIQEQTNEPLDKNLLMKVAKVVLFNQLFISVPLSYIGYLLKKSKGLNESLKDVPSFDRVIVDLAICIIVDEIGFYYSHRLVHTKFLYKWIHKQHHELTAPIAISATYAHPLEHLCSNALPVALGPLLAKSHLSVAWIWYTLAQMTTLNNHSGYHFPFLHISEFHDFHHLKFVECYGKIGLLDRLHNTDALFRKTVQGSRHRVLFSTQSARERYPDKKED</sequence>
<comment type="caution">
    <text evidence="7">The sequence shown here is derived from an EMBL/GenBank/DDBJ whole genome shotgun (WGS) entry which is preliminary data.</text>
</comment>
<comment type="subcellular location">
    <subcellularLocation>
        <location evidence="1">Membrane</location>
    </subcellularLocation>
</comment>
<dbReference type="OrthoDB" id="408954at2759"/>
<dbReference type="AlphaFoldDB" id="A0A9J6CN11"/>
<feature type="transmembrane region" description="Helical" evidence="5">
    <location>
        <begin position="54"/>
        <end position="78"/>
    </location>
</feature>
<evidence type="ECO:0000259" key="6">
    <source>
        <dbReference type="Pfam" id="PF04116"/>
    </source>
</evidence>
<dbReference type="InterPro" id="IPR050307">
    <property type="entry name" value="Sterol_Desaturase_Related"/>
</dbReference>
<dbReference type="InterPro" id="IPR006694">
    <property type="entry name" value="Fatty_acid_hydroxylase"/>
</dbReference>
<evidence type="ECO:0000256" key="2">
    <source>
        <dbReference type="ARBA" id="ARBA00022692"/>
    </source>
</evidence>
<dbReference type="Pfam" id="PF04116">
    <property type="entry name" value="FA_hydroxylase"/>
    <property type="match status" value="1"/>
</dbReference>
<feature type="transmembrane region" description="Helical" evidence="5">
    <location>
        <begin position="111"/>
        <end position="130"/>
    </location>
</feature>
<dbReference type="Proteomes" id="UP001107558">
    <property type="component" value="Chromosome 1"/>
</dbReference>
<feature type="transmembrane region" description="Helical" evidence="5">
    <location>
        <begin position="7"/>
        <end position="26"/>
    </location>
</feature>
<keyword evidence="2 5" id="KW-0812">Transmembrane</keyword>
<accession>A0A9J6CN11</accession>
<proteinExistence type="predicted"/>
<name>A0A9J6CN11_POLVA</name>
<dbReference type="GO" id="GO:0005506">
    <property type="term" value="F:iron ion binding"/>
    <property type="evidence" value="ECO:0007669"/>
    <property type="project" value="InterPro"/>
</dbReference>
<evidence type="ECO:0000256" key="4">
    <source>
        <dbReference type="ARBA" id="ARBA00023136"/>
    </source>
</evidence>
<dbReference type="PANTHER" id="PTHR11863">
    <property type="entry name" value="STEROL DESATURASE"/>
    <property type="match status" value="1"/>
</dbReference>
<evidence type="ECO:0000313" key="8">
    <source>
        <dbReference type="Proteomes" id="UP001107558"/>
    </source>
</evidence>
<feature type="domain" description="Fatty acid hydroxylase" evidence="6">
    <location>
        <begin position="154"/>
        <end position="277"/>
    </location>
</feature>
<keyword evidence="4 5" id="KW-0472">Membrane</keyword>
<feature type="transmembrane region" description="Helical" evidence="5">
    <location>
        <begin position="150"/>
        <end position="168"/>
    </location>
</feature>
<dbReference type="EMBL" id="JADBJN010000001">
    <property type="protein sequence ID" value="KAG5683682.1"/>
    <property type="molecule type" value="Genomic_DNA"/>
</dbReference>
<keyword evidence="8" id="KW-1185">Reference proteome</keyword>
<evidence type="ECO:0000256" key="1">
    <source>
        <dbReference type="ARBA" id="ARBA00004370"/>
    </source>
</evidence>
<dbReference type="GO" id="GO:0008610">
    <property type="term" value="P:lipid biosynthetic process"/>
    <property type="evidence" value="ECO:0007669"/>
    <property type="project" value="InterPro"/>
</dbReference>